<keyword evidence="2" id="KW-0240">DNA-directed RNA polymerase</keyword>
<keyword evidence="3" id="KW-0808">Transferase</keyword>
<sequence length="1101" mass="124897">MGSPSNSIIRGKGLIFEGFCEIPGAKILEVCQPSLLSTRVSFFLPVAGFPLMNPCGPILPNSVPLLSLLRKPRHLKIFYEKGGVDYLNHGDIPDRVEEENQCALSNQMTESCTPKDSIVRSHKEVSVISLLMVCPPGKWPKCERYYALLTLRCILGGRAEAPRALRHVGFGSEGGILIIWDSKNLRREEVVIGSFSVSVKFSLDGCGPLWISAVYGPNSPSLRKDFWVELFDIYGLTYPLWPSRSLNQKDIGSLANCYGYQPFMWGPTPFRFENMWLQHTNFKENFRDWWSGFQGNGWEGHKFMRRLQYVKAKLKEWNKFSFGELKEKKKSILNDLANFDAIEQEGGLNPDLLSQRASRKGELEELILREEIHWRQKAKVKWVKEGDCNSKFYHKVANGRRNRKYIKELENERGLVLKNAESITEEILHYFEKLYTNPTGESWGVEGLDWSPISEESALRLDSPFTEEEISKAIFQLDRDKAPGPDGFTIAVFQECWDVIKEDLVRVFAEFHRSGIINQSTNASFIVLIPKKSLSKRISDFRPISLITSLYKIIAKVLSGRLRGVLHETIHYTQGAFVQGRQILDAVLIANEIVDERRRSGEEGVVFKIDFEKAYDHVKWDFLDHVLEKKGFSPRWRKWMSGCLSSVSYAILVNGSAKGWVKASRGLRQGDPLSPFLFTLVADVLSRMIMRAEERNMMEGFRGGRVADSEEFFASVWAHFWAQVNLNKSSIYGINLDQALLSRLAEMLDCKASGWPILYLGLPLGGNPKAGWGRQKGPFSEVGCCVQTEDNRGLGLGNISWRNLALLGKWLWRYPREGSALWHQAIAQVFQGFSLITRYVVGNGERIRFWEDLWWGDQPLGIQYPRLFIVVVDKDISISSVLGPSRPFLWNLNFRRNLSDSEIEDLEGLMRSTDDLYLSPSVPDARLWPLSSSGLFSVKSFFSSIISTFWISSGLSFKVRVEFSSSFQSEVLCLVSGTQEARGISRSSFSSLLLDDWVVAQCIASVSDCPISHASQLTNPFLGLPLEFGKCESCGTAEPGQCEGHFGYIELPIPIYHPGHVSELKRMLSLLCLKCLKIRKSKVSLLINYFLDRMDLHCCGF</sequence>
<dbReference type="PROSITE" id="PS50878">
    <property type="entry name" value="RT_POL"/>
    <property type="match status" value="1"/>
</dbReference>
<dbReference type="InterPro" id="IPR043502">
    <property type="entry name" value="DNA/RNA_pol_sf"/>
</dbReference>
<dbReference type="CDD" id="cd01650">
    <property type="entry name" value="RT_nLTR_like"/>
    <property type="match status" value="1"/>
</dbReference>
<keyword evidence="4" id="KW-0548">Nucleotidyltransferase</keyword>
<evidence type="ECO:0000256" key="5">
    <source>
        <dbReference type="ARBA" id="ARBA00023163"/>
    </source>
</evidence>
<feature type="domain" description="Reverse transcriptase" evidence="6">
    <location>
        <begin position="510"/>
        <end position="764"/>
    </location>
</feature>
<dbReference type="SUPFAM" id="SSF64484">
    <property type="entry name" value="beta and beta-prime subunits of DNA dependent RNA-polymerase"/>
    <property type="match status" value="1"/>
</dbReference>
<evidence type="ECO:0000256" key="2">
    <source>
        <dbReference type="ARBA" id="ARBA00022478"/>
    </source>
</evidence>
<evidence type="ECO:0000313" key="8">
    <source>
        <dbReference type="Proteomes" id="UP000288805"/>
    </source>
</evidence>
<keyword evidence="5" id="KW-0804">Transcription</keyword>
<comment type="caution">
    <text evidence="7">The sequence shown here is derived from an EMBL/GenBank/DDBJ whole genome shotgun (WGS) entry which is preliminary data.</text>
</comment>
<name>A0A438CGC0_VITVI</name>
<proteinExistence type="predicted"/>
<dbReference type="Gene3D" id="4.10.860.120">
    <property type="entry name" value="RNA polymerase II, clamp domain"/>
    <property type="match status" value="1"/>
</dbReference>
<reference evidence="7 8" key="1">
    <citation type="journal article" date="2018" name="PLoS Genet.">
        <title>Population sequencing reveals clonal diversity and ancestral inbreeding in the grapevine cultivar Chardonnay.</title>
        <authorList>
            <person name="Roach M.J."/>
            <person name="Johnson D.L."/>
            <person name="Bohlmann J."/>
            <person name="van Vuuren H.J."/>
            <person name="Jones S.J."/>
            <person name="Pretorius I.S."/>
            <person name="Schmidt S.A."/>
            <person name="Borneman A.R."/>
        </authorList>
    </citation>
    <scope>NUCLEOTIDE SEQUENCE [LARGE SCALE GENOMIC DNA]</scope>
    <source>
        <strain evidence="8">cv. Chardonnay</strain>
        <tissue evidence="7">Leaf</tissue>
    </source>
</reference>
<dbReference type="PANTHER" id="PTHR46890">
    <property type="entry name" value="NON-LTR RETROLELEMENT REVERSE TRANSCRIPTASE-LIKE PROTEIN-RELATED"/>
    <property type="match status" value="1"/>
</dbReference>
<dbReference type="EMBL" id="QGNW01002242">
    <property type="protein sequence ID" value="RVW22252.1"/>
    <property type="molecule type" value="Genomic_DNA"/>
</dbReference>
<evidence type="ECO:0000259" key="6">
    <source>
        <dbReference type="PROSITE" id="PS50878"/>
    </source>
</evidence>
<dbReference type="InterPro" id="IPR044893">
    <property type="entry name" value="RNA_pol_Rpb1_clamp_domain"/>
</dbReference>
<evidence type="ECO:0000313" key="7">
    <source>
        <dbReference type="EMBL" id="RVW22252.1"/>
    </source>
</evidence>
<dbReference type="InterPro" id="IPR000477">
    <property type="entry name" value="RT_dom"/>
</dbReference>
<dbReference type="EC" id="2.7.7.6" evidence="1"/>
<gene>
    <name evidence="7" type="primary">YTX2_28</name>
    <name evidence="7" type="ORF">CK203_099416</name>
</gene>
<evidence type="ECO:0000256" key="4">
    <source>
        <dbReference type="ARBA" id="ARBA00022695"/>
    </source>
</evidence>
<evidence type="ECO:0000256" key="1">
    <source>
        <dbReference type="ARBA" id="ARBA00012418"/>
    </source>
</evidence>
<dbReference type="SUPFAM" id="SSF56672">
    <property type="entry name" value="DNA/RNA polymerases"/>
    <property type="match status" value="1"/>
</dbReference>
<dbReference type="AlphaFoldDB" id="A0A438CGC0"/>
<evidence type="ECO:0000256" key="3">
    <source>
        <dbReference type="ARBA" id="ARBA00022679"/>
    </source>
</evidence>
<dbReference type="Proteomes" id="UP000288805">
    <property type="component" value="Unassembled WGS sequence"/>
</dbReference>
<protein>
    <recommendedName>
        <fullName evidence="1">DNA-directed RNA polymerase</fullName>
        <ecNumber evidence="1">2.7.7.6</ecNumber>
    </recommendedName>
</protein>
<dbReference type="Pfam" id="PF00078">
    <property type="entry name" value="RVT_1"/>
    <property type="match status" value="1"/>
</dbReference>
<organism evidence="7 8">
    <name type="scientific">Vitis vinifera</name>
    <name type="common">Grape</name>
    <dbReference type="NCBI Taxonomy" id="29760"/>
    <lineage>
        <taxon>Eukaryota</taxon>
        <taxon>Viridiplantae</taxon>
        <taxon>Streptophyta</taxon>
        <taxon>Embryophyta</taxon>
        <taxon>Tracheophyta</taxon>
        <taxon>Spermatophyta</taxon>
        <taxon>Magnoliopsida</taxon>
        <taxon>eudicotyledons</taxon>
        <taxon>Gunneridae</taxon>
        <taxon>Pentapetalae</taxon>
        <taxon>rosids</taxon>
        <taxon>Vitales</taxon>
        <taxon>Vitaceae</taxon>
        <taxon>Viteae</taxon>
        <taxon>Vitis</taxon>
    </lineage>
</organism>
<dbReference type="InterPro" id="IPR052343">
    <property type="entry name" value="Retrotransposon-Effector_Assoc"/>
</dbReference>
<accession>A0A438CGC0</accession>
<dbReference type="PANTHER" id="PTHR46890:SF50">
    <property type="entry name" value="RNA-DIRECTED DNA POLYMERASE, EUKARYOTA, REVERSE TRANSCRIPTASE ZINC-BINDING DOMAIN PROTEIN-RELATED"/>
    <property type="match status" value="1"/>
</dbReference>
<dbReference type="GO" id="GO:0003899">
    <property type="term" value="F:DNA-directed RNA polymerase activity"/>
    <property type="evidence" value="ECO:0007669"/>
    <property type="project" value="UniProtKB-EC"/>
</dbReference>
<dbReference type="GO" id="GO:0000428">
    <property type="term" value="C:DNA-directed RNA polymerase complex"/>
    <property type="evidence" value="ECO:0007669"/>
    <property type="project" value="UniProtKB-KW"/>
</dbReference>